<dbReference type="Proteomes" id="UP000028486">
    <property type="component" value="Chromosome"/>
</dbReference>
<dbReference type="KEGG" id="caj:CIG1485E_0454"/>
<dbReference type="STRING" id="1244531.CIG2463D_0455"/>
<reference evidence="3" key="1">
    <citation type="journal article" date="2014" name="Genome Announc.">
        <title>Complete Genome Sequence of Campylobacter iguaniorum Strain 1485ET, Isolated from a Bearded Dragon (Pogona vitticeps).</title>
        <authorList>
            <person name="Gilbert M.J."/>
            <person name="Miller W.G."/>
            <person name="Yee E."/>
            <person name="Kik M."/>
            <person name="Wagenaar J.A."/>
            <person name="Duim B."/>
        </authorList>
    </citation>
    <scope>NUCLEOTIDE SEQUENCE [LARGE SCALE GENOMIC DNA]</scope>
    <source>
        <strain evidence="3">1485E</strain>
    </source>
</reference>
<evidence type="ECO:0000313" key="2">
    <source>
        <dbReference type="EMBL" id="AII14320.1"/>
    </source>
</evidence>
<organism evidence="2 3">
    <name type="scientific">Campylobacter iguaniorum</name>
    <dbReference type="NCBI Taxonomy" id="1244531"/>
    <lineage>
        <taxon>Bacteria</taxon>
        <taxon>Pseudomonadati</taxon>
        <taxon>Campylobacterota</taxon>
        <taxon>Epsilonproteobacteria</taxon>
        <taxon>Campylobacterales</taxon>
        <taxon>Campylobacteraceae</taxon>
        <taxon>Campylobacter</taxon>
    </lineage>
</organism>
<evidence type="ECO:0000313" key="3">
    <source>
        <dbReference type="Proteomes" id="UP000028486"/>
    </source>
</evidence>
<dbReference type="EMBL" id="CP009043">
    <property type="protein sequence ID" value="AII14320.1"/>
    <property type="molecule type" value="Genomic_DNA"/>
</dbReference>
<dbReference type="HOGENOM" id="CLU_1861499_0_0_7"/>
<dbReference type="RefSeq" id="WP_038453272.1">
    <property type="nucleotide sequence ID" value="NZ_CP009043.1"/>
</dbReference>
<feature type="signal peptide" evidence="1">
    <location>
        <begin position="1"/>
        <end position="23"/>
    </location>
</feature>
<accession>A0A076F807</accession>
<dbReference type="PROSITE" id="PS51257">
    <property type="entry name" value="PROKAR_LIPOPROTEIN"/>
    <property type="match status" value="1"/>
</dbReference>
<dbReference type="OrthoDB" id="5362371at2"/>
<dbReference type="eggNOG" id="ENOG502ZYDS">
    <property type="taxonomic scope" value="Bacteria"/>
</dbReference>
<dbReference type="AlphaFoldDB" id="A0A076F807"/>
<dbReference type="PATRIC" id="fig|1244531.5.peg.463"/>
<sequence length="139" mass="15550">MFKHSFLLLVAFIFAGCSLFERAPQPAKSKPALAKPAPKYIKGTIQKVSRDTNGFKYEIKGTDLSNFKLKWAVGVSDQSDLKVGDLVYGELSGAKFTYIALIIQNYASPEKHAYTPPTHKRDKSKKVKIALPQEEKLNF</sequence>
<protein>
    <recommendedName>
        <fullName evidence="4">Lipoprotein</fullName>
    </recommendedName>
</protein>
<gene>
    <name evidence="2" type="ORF">CIG1485E_0454</name>
</gene>
<proteinExistence type="predicted"/>
<name>A0A076F807_9BACT</name>
<keyword evidence="1" id="KW-0732">Signal</keyword>
<keyword evidence="3" id="KW-1185">Reference proteome</keyword>
<feature type="chain" id="PRO_5009743375" description="Lipoprotein" evidence="1">
    <location>
        <begin position="24"/>
        <end position="139"/>
    </location>
</feature>
<evidence type="ECO:0008006" key="4">
    <source>
        <dbReference type="Google" id="ProtNLM"/>
    </source>
</evidence>
<evidence type="ECO:0000256" key="1">
    <source>
        <dbReference type="SAM" id="SignalP"/>
    </source>
</evidence>